<dbReference type="CDD" id="cd00130">
    <property type="entry name" value="PAS"/>
    <property type="match status" value="1"/>
</dbReference>
<organism evidence="2 3">
    <name type="scientific">Castellaniella defragrans (strain DSM 12143 / CCUG 39792 / 65Phen)</name>
    <name type="common">Alcaligenes defragrans</name>
    <dbReference type="NCBI Taxonomy" id="1437824"/>
    <lineage>
        <taxon>Bacteria</taxon>
        <taxon>Pseudomonadati</taxon>
        <taxon>Pseudomonadota</taxon>
        <taxon>Betaproteobacteria</taxon>
        <taxon>Burkholderiales</taxon>
        <taxon>Alcaligenaceae</taxon>
        <taxon>Castellaniella</taxon>
    </lineage>
</organism>
<dbReference type="STRING" id="1437824.BN940_12996"/>
<dbReference type="SMART" id="SM00091">
    <property type="entry name" value="PAS"/>
    <property type="match status" value="1"/>
</dbReference>
<dbReference type="NCBIfam" id="TIGR00229">
    <property type="entry name" value="sensory_box"/>
    <property type="match status" value="1"/>
</dbReference>
<reference evidence="2 3" key="1">
    <citation type="journal article" date="2014" name="BMC Microbiol.">
        <title>The oxygen-independent metabolism of cyclic monoterpenes in Castellaniella defragrans 65Phen.</title>
        <authorList>
            <person name="Petasch J."/>
            <person name="Disch E.M."/>
            <person name="Markert S."/>
            <person name="Becher D."/>
            <person name="Schweder T."/>
            <person name="Huttel B."/>
            <person name="Reinhardt R."/>
            <person name="Harder J."/>
        </authorList>
    </citation>
    <scope>NUCLEOTIDE SEQUENCE [LARGE SCALE GENOMIC DNA]</scope>
    <source>
        <strain evidence="2">65Phen</strain>
    </source>
</reference>
<dbReference type="InterPro" id="IPR035965">
    <property type="entry name" value="PAS-like_dom_sf"/>
</dbReference>
<dbReference type="PROSITE" id="PS50112">
    <property type="entry name" value="PAS"/>
    <property type="match status" value="1"/>
</dbReference>
<dbReference type="Proteomes" id="UP000019805">
    <property type="component" value="Chromosome"/>
</dbReference>
<name>W8WZK9_CASD6</name>
<dbReference type="EMBL" id="HG916765">
    <property type="protein sequence ID" value="CDM25049.1"/>
    <property type="molecule type" value="Genomic_DNA"/>
</dbReference>
<dbReference type="HOGENOM" id="CLU_735430_0_0_4"/>
<sequence length="367" mass="41508">MDASVLVLEIDADLEIVAMNRTAAGLLGDGVPCRAIDVLDVRSAFDIREFMRNRAAGMRSAYRVLGLRFPGEARHARLIGLIENVGAGPEYRLRATIPLGVQASPELEELIRSEEINRELVQAASEAMWCIDFSEPVDLGRGMHEIVRQVFENECRWFMCNEAMARLYDLPEGMDLNEQPVSHYFPRNQENEAFVMEIIKSGCHVENALSIDTDHDGSIMYMENTVHCKILDGFLIRMWGTTRDVTGYRRTRTRLAREASDVRSILDAMPDAILVIDRGRRLLAVNAAFQKLFGWSPYDFFGQDIQSIVDLNTPLPNDRKWYGINHQRWVTTVRVPDGSRIACNAQSFPIGDDVPDRFVLMLCPAAV</sequence>
<feature type="domain" description="PAS" evidence="1">
    <location>
        <begin position="258"/>
        <end position="314"/>
    </location>
</feature>
<evidence type="ECO:0000259" key="1">
    <source>
        <dbReference type="PROSITE" id="PS50112"/>
    </source>
</evidence>
<dbReference type="KEGG" id="cdn:BN940_12996"/>
<evidence type="ECO:0000313" key="2">
    <source>
        <dbReference type="EMBL" id="CDM25049.1"/>
    </source>
</evidence>
<accession>W8WZK9</accession>
<dbReference type="Pfam" id="PF13188">
    <property type="entry name" value="PAS_8"/>
    <property type="match status" value="1"/>
</dbReference>
<dbReference type="eggNOG" id="COG3284">
    <property type="taxonomic scope" value="Bacteria"/>
</dbReference>
<gene>
    <name evidence="2" type="ORF">BN940_12996</name>
</gene>
<protein>
    <submittedName>
        <fullName evidence="2">Putative PAS/PAC sensor protein</fullName>
    </submittedName>
</protein>
<evidence type="ECO:0000313" key="3">
    <source>
        <dbReference type="Proteomes" id="UP000019805"/>
    </source>
</evidence>
<dbReference type="InterPro" id="IPR000014">
    <property type="entry name" value="PAS"/>
</dbReference>
<dbReference type="AlphaFoldDB" id="W8WZK9"/>
<dbReference type="SUPFAM" id="SSF55785">
    <property type="entry name" value="PYP-like sensor domain (PAS domain)"/>
    <property type="match status" value="2"/>
</dbReference>
<proteinExistence type="predicted"/>
<keyword evidence="3" id="KW-1185">Reference proteome</keyword>
<dbReference type="Gene3D" id="3.30.450.20">
    <property type="entry name" value="PAS domain"/>
    <property type="match status" value="2"/>
</dbReference>